<dbReference type="OMA" id="LVANCNT"/>
<keyword evidence="3" id="KW-1185">Reference proteome</keyword>
<protein>
    <submittedName>
        <fullName evidence="2">Uncharacterized protein</fullName>
    </submittedName>
</protein>
<organism evidence="2 3">
    <name type="scientific">Folsomia candida</name>
    <name type="common">Springtail</name>
    <dbReference type="NCBI Taxonomy" id="158441"/>
    <lineage>
        <taxon>Eukaryota</taxon>
        <taxon>Metazoa</taxon>
        <taxon>Ecdysozoa</taxon>
        <taxon>Arthropoda</taxon>
        <taxon>Hexapoda</taxon>
        <taxon>Collembola</taxon>
        <taxon>Entomobryomorpha</taxon>
        <taxon>Isotomoidea</taxon>
        <taxon>Isotomidae</taxon>
        <taxon>Proisotominae</taxon>
        <taxon>Folsomia</taxon>
    </lineage>
</organism>
<dbReference type="OrthoDB" id="416987at2759"/>
<evidence type="ECO:0000313" key="3">
    <source>
        <dbReference type="Proteomes" id="UP000198287"/>
    </source>
</evidence>
<evidence type="ECO:0000256" key="1">
    <source>
        <dbReference type="SAM" id="MobiDB-lite"/>
    </source>
</evidence>
<feature type="region of interest" description="Disordered" evidence="1">
    <location>
        <begin position="145"/>
        <end position="164"/>
    </location>
</feature>
<proteinExistence type="predicted"/>
<accession>A0A226DB37</accession>
<dbReference type="EMBL" id="LNIX01000027">
    <property type="protein sequence ID" value="OXA42118.1"/>
    <property type="molecule type" value="Genomic_DNA"/>
</dbReference>
<evidence type="ECO:0000313" key="2">
    <source>
        <dbReference type="EMBL" id="OXA42118.1"/>
    </source>
</evidence>
<reference evidence="2 3" key="1">
    <citation type="submission" date="2015-12" db="EMBL/GenBank/DDBJ databases">
        <title>The genome of Folsomia candida.</title>
        <authorList>
            <person name="Faddeeva A."/>
            <person name="Derks M.F."/>
            <person name="Anvar Y."/>
            <person name="Smit S."/>
            <person name="Van Straalen N."/>
            <person name="Roelofs D."/>
        </authorList>
    </citation>
    <scope>NUCLEOTIDE SEQUENCE [LARGE SCALE GENOMIC DNA]</scope>
    <source>
        <strain evidence="2 3">VU population</strain>
        <tissue evidence="2">Whole body</tissue>
    </source>
</reference>
<gene>
    <name evidence="2" type="ORF">Fcan01_23219</name>
</gene>
<dbReference type="Proteomes" id="UP000198287">
    <property type="component" value="Unassembled WGS sequence"/>
</dbReference>
<name>A0A226DB37_FOLCA</name>
<sequence>MKTISGNVDSKFINITSVPSPLSASALPSPASPLSNSASDVDFFKQILETHISRNDELCDLVANCNTKSVVDNAAATTLINEFVAKLGFSSYQGSKMLAKAIIEILPWWKYFGNDGIDILYDEVGRSGLIQMRLRWIHRNLKKINGKPQHQQPPIDTSGPKPKLQKFGDPVAPNTEVLLKLNSSTDDGELVRLMKETLMHRNQIRGSAGRTILQDYSKFRECGYLINLEFSLMFSENEKRFLNIWPEFAHRLLENCKSISNSPSLLTFLDDDAGKWDNTVVALFVLLHLIPAAAQGKGKGGRCKIDDAKNRLLLYFKTGTPLQSIIYTWNPELSQPTLIALGDDRLTLSSFFIICDRTILPLDAKSSTEALDSLFKSHYVIGTEYDRNLTGFWKFLQVHIFPVEVTTPLSRKVKQVFQQLSKEGSLRG</sequence>
<dbReference type="AlphaFoldDB" id="A0A226DB37"/>
<comment type="caution">
    <text evidence="2">The sequence shown here is derived from an EMBL/GenBank/DDBJ whole genome shotgun (WGS) entry which is preliminary data.</text>
</comment>